<comment type="similarity">
    <text evidence="1 2">Belongs to the short-chain dehydrogenases/reductases (SDR) family.</text>
</comment>
<evidence type="ECO:0000256" key="1">
    <source>
        <dbReference type="ARBA" id="ARBA00006484"/>
    </source>
</evidence>
<evidence type="ECO:0000313" key="4">
    <source>
        <dbReference type="Proteomes" id="UP000264589"/>
    </source>
</evidence>
<sequence length="222" mass="23532">MLLKGKTVIVTGAGGALGQAAVKTVEELGGRVIEFDLSFRDEDASRSRFEIDLTDRAAVKETVSRIGDFDAVLNIAGGFAMGHDAAGGDDEDWAQMFRLNVETCRNMVKAAVPVLKKTKGAMVNVGAYAALSGKPQMGAYVASKAVVMRLTETLAEELRGEGVNVNAVLPTILDTKANREAMPDADPDNWVSPDHLAAVMCFLISETAKDVHGALLPVRGLS</sequence>
<dbReference type="PANTHER" id="PTHR42760:SF135">
    <property type="entry name" value="BLL7886 PROTEIN"/>
    <property type="match status" value="1"/>
</dbReference>
<evidence type="ECO:0000313" key="3">
    <source>
        <dbReference type="EMBL" id="RFB01624.1"/>
    </source>
</evidence>
<dbReference type="PRINTS" id="PR00080">
    <property type="entry name" value="SDRFAMILY"/>
</dbReference>
<accession>A0A371R829</accession>
<dbReference type="InterPro" id="IPR036291">
    <property type="entry name" value="NAD(P)-bd_dom_sf"/>
</dbReference>
<reference evidence="3 4" key="1">
    <citation type="submission" date="2018-08" db="EMBL/GenBank/DDBJ databases">
        <title>Parvularcula sp. SM1705, isolated from surface water of the South Sea China.</title>
        <authorList>
            <person name="Sun L."/>
        </authorList>
    </citation>
    <scope>NUCLEOTIDE SEQUENCE [LARGE SCALE GENOMIC DNA]</scope>
    <source>
        <strain evidence="3 4">SM1705</strain>
    </source>
</reference>
<dbReference type="EMBL" id="QUQO01000002">
    <property type="protein sequence ID" value="RFB01624.1"/>
    <property type="molecule type" value="Genomic_DNA"/>
</dbReference>
<organism evidence="3 4">
    <name type="scientific">Parvularcula marina</name>
    <dbReference type="NCBI Taxonomy" id="2292771"/>
    <lineage>
        <taxon>Bacteria</taxon>
        <taxon>Pseudomonadati</taxon>
        <taxon>Pseudomonadota</taxon>
        <taxon>Alphaproteobacteria</taxon>
        <taxon>Parvularculales</taxon>
        <taxon>Parvularculaceae</taxon>
        <taxon>Parvularcula</taxon>
    </lineage>
</organism>
<dbReference type="PRINTS" id="PR00081">
    <property type="entry name" value="GDHRDH"/>
</dbReference>
<dbReference type="RefSeq" id="WP_116393340.1">
    <property type="nucleotide sequence ID" value="NZ_QUQO01000002.1"/>
</dbReference>
<dbReference type="AlphaFoldDB" id="A0A371R829"/>
<dbReference type="PANTHER" id="PTHR42760">
    <property type="entry name" value="SHORT-CHAIN DEHYDROGENASES/REDUCTASES FAMILY MEMBER"/>
    <property type="match status" value="1"/>
</dbReference>
<dbReference type="Gene3D" id="3.40.50.720">
    <property type="entry name" value="NAD(P)-binding Rossmann-like Domain"/>
    <property type="match status" value="1"/>
</dbReference>
<dbReference type="OrthoDB" id="9810908at2"/>
<dbReference type="Pfam" id="PF00106">
    <property type="entry name" value="adh_short"/>
    <property type="match status" value="1"/>
</dbReference>
<gene>
    <name evidence="3" type="ORF">DX908_15220</name>
</gene>
<dbReference type="GO" id="GO:0030497">
    <property type="term" value="P:fatty acid elongation"/>
    <property type="evidence" value="ECO:0007669"/>
    <property type="project" value="TreeGrafter"/>
</dbReference>
<name>A0A371R829_9PROT</name>
<keyword evidence="4" id="KW-1185">Reference proteome</keyword>
<evidence type="ECO:0000256" key="2">
    <source>
        <dbReference type="RuleBase" id="RU000363"/>
    </source>
</evidence>
<dbReference type="GO" id="GO:0016616">
    <property type="term" value="F:oxidoreductase activity, acting on the CH-OH group of donors, NAD or NADP as acceptor"/>
    <property type="evidence" value="ECO:0007669"/>
    <property type="project" value="TreeGrafter"/>
</dbReference>
<dbReference type="SUPFAM" id="SSF51735">
    <property type="entry name" value="NAD(P)-binding Rossmann-fold domains"/>
    <property type="match status" value="1"/>
</dbReference>
<dbReference type="InParanoid" id="A0A371R829"/>
<comment type="caution">
    <text evidence="3">The sequence shown here is derived from an EMBL/GenBank/DDBJ whole genome shotgun (WGS) entry which is preliminary data.</text>
</comment>
<dbReference type="Proteomes" id="UP000264589">
    <property type="component" value="Unassembled WGS sequence"/>
</dbReference>
<protein>
    <submittedName>
        <fullName evidence="3">SDR family NAD(P)-dependent oxidoreductase</fullName>
    </submittedName>
</protein>
<proteinExistence type="inferred from homology"/>
<dbReference type="InterPro" id="IPR002347">
    <property type="entry name" value="SDR_fam"/>
</dbReference>